<accession>A0A1H8A4T9</accession>
<evidence type="ECO:0000313" key="1">
    <source>
        <dbReference type="EMBL" id="SEM64809.1"/>
    </source>
</evidence>
<name>A0A1H8A4T9_9SPHI</name>
<dbReference type="STRING" id="551995.SAMN05192574_101324"/>
<reference evidence="2" key="1">
    <citation type="submission" date="2016-10" db="EMBL/GenBank/DDBJ databases">
        <authorList>
            <person name="Varghese N."/>
            <person name="Submissions S."/>
        </authorList>
    </citation>
    <scope>NUCLEOTIDE SEQUENCE [LARGE SCALE GENOMIC DNA]</scope>
    <source>
        <strain evidence="2">Gh-48</strain>
    </source>
</reference>
<keyword evidence="2" id="KW-1185">Reference proteome</keyword>
<evidence type="ECO:0000313" key="2">
    <source>
        <dbReference type="Proteomes" id="UP000198942"/>
    </source>
</evidence>
<gene>
    <name evidence="1" type="ORF">SAMN05192574_101324</name>
</gene>
<sequence length="628" mass="71448">MTSNCPKCDIRQFLKLTPSIVLTAGTQVPSKQKICMSHTFHIPVLGLGYSVDTPLKVARYGISSVISIVDDELIERMREYHTLNSDKTFIPISKSAPDARANRIKAYLNLVHELVNQQFEQLSNQLFEPGTDITRYFELLPDSSQLKQGYELMLEYPDGERKQIFQNILRKKMTVGAIDVNIMSKVDKMNFDADGNYLGDENTDALAALRGFVNSSLHSSIILSAGMNPRLYSYLETFDEFLPDKEGNFPKRIILKVSDFRSAFIQAKFLAKKGLWVSEFRVESGLNCGGHAFATEGFLLGPILEEFKQKRAEMTAELFELYNAALNQKGINNAIVPQQRLSVQGGIGTAEENNFLMEHYRLDATGWGSPFLLVPETTNVDEQTLMQLANSSIADFYVSNASPLGILFNNFRPNSMEQLRLKRIQMNRPGSPCTKKYLVTNTEFTEQPICTASREYQNLKIKQLQSLNLPEDELRQQVDSVTEKICLCEGLCTSAYTKYEILKSKEASAVAVCPGPNLAYFNRLYTLDEMVKHIYGKLNLLEKVQRPNMFIKELELYIDYLQTDVKTHLINITDKKKKQLDKFKAQLYEGIGYYKQLFHLSATALTFNMNLLNELSNFEDKLNNLLTY</sequence>
<protein>
    <submittedName>
        <fullName evidence="1">Uncharacterized protein</fullName>
    </submittedName>
</protein>
<proteinExistence type="predicted"/>
<dbReference type="AlphaFoldDB" id="A0A1H8A4T9"/>
<organism evidence="1 2">
    <name type="scientific">Mucilaginibacter gossypiicola</name>
    <dbReference type="NCBI Taxonomy" id="551995"/>
    <lineage>
        <taxon>Bacteria</taxon>
        <taxon>Pseudomonadati</taxon>
        <taxon>Bacteroidota</taxon>
        <taxon>Sphingobacteriia</taxon>
        <taxon>Sphingobacteriales</taxon>
        <taxon>Sphingobacteriaceae</taxon>
        <taxon>Mucilaginibacter</taxon>
    </lineage>
</organism>
<dbReference type="EMBL" id="FOCL01000001">
    <property type="protein sequence ID" value="SEM64809.1"/>
    <property type="molecule type" value="Genomic_DNA"/>
</dbReference>
<dbReference type="Proteomes" id="UP000198942">
    <property type="component" value="Unassembled WGS sequence"/>
</dbReference>